<dbReference type="FunCoup" id="A0A6J0C3H2">
    <property type="interactions" value="1842"/>
</dbReference>
<proteinExistence type="inferred from homology"/>
<dbReference type="Proteomes" id="UP000829291">
    <property type="component" value="Chromosome 6"/>
</dbReference>
<evidence type="ECO:0000256" key="1">
    <source>
        <dbReference type="ARBA" id="ARBA00006190"/>
    </source>
</evidence>
<dbReference type="GeneID" id="107225212"/>
<dbReference type="PANTHER" id="PTHR22761:SF21">
    <property type="entry name" value="CHARGED MULTIVESICULAR BODY PROTEIN 7"/>
    <property type="match status" value="1"/>
</dbReference>
<dbReference type="AlphaFoldDB" id="A0A6J0C3H2"/>
<dbReference type="GO" id="GO:0032511">
    <property type="term" value="P:late endosome to vacuole transport via multivesicular body sorting pathway"/>
    <property type="evidence" value="ECO:0007669"/>
    <property type="project" value="TreeGrafter"/>
</dbReference>
<evidence type="ECO:0000313" key="4">
    <source>
        <dbReference type="RefSeq" id="XP_015521082.1"/>
    </source>
</evidence>
<dbReference type="InterPro" id="IPR005024">
    <property type="entry name" value="Snf7_fam"/>
</dbReference>
<dbReference type="PANTHER" id="PTHR22761">
    <property type="entry name" value="CHARGED MULTIVESICULAR BODY PROTEIN"/>
    <property type="match status" value="1"/>
</dbReference>
<protein>
    <submittedName>
        <fullName evidence="4">Charged multivesicular body protein 7</fullName>
    </submittedName>
</protein>
<evidence type="ECO:0000313" key="3">
    <source>
        <dbReference type="Proteomes" id="UP000829291"/>
    </source>
</evidence>
<organism evidence="4">
    <name type="scientific">Neodiprion lecontei</name>
    <name type="common">Redheaded pine sawfly</name>
    <dbReference type="NCBI Taxonomy" id="441921"/>
    <lineage>
        <taxon>Eukaryota</taxon>
        <taxon>Metazoa</taxon>
        <taxon>Ecdysozoa</taxon>
        <taxon>Arthropoda</taxon>
        <taxon>Hexapoda</taxon>
        <taxon>Insecta</taxon>
        <taxon>Pterygota</taxon>
        <taxon>Neoptera</taxon>
        <taxon>Endopterygota</taxon>
        <taxon>Hymenoptera</taxon>
        <taxon>Tenthredinoidea</taxon>
        <taxon>Diprionidae</taxon>
        <taxon>Diprioninae</taxon>
        <taxon>Neodiprion</taxon>
    </lineage>
</organism>
<dbReference type="Gene3D" id="6.10.140.1230">
    <property type="match status" value="1"/>
</dbReference>
<dbReference type="Pfam" id="PF25880">
    <property type="entry name" value="WHD_CHMP7_1st"/>
    <property type="match status" value="1"/>
</dbReference>
<dbReference type="InParanoid" id="A0A6J0C3H2"/>
<dbReference type="GO" id="GO:0000815">
    <property type="term" value="C:ESCRT III complex"/>
    <property type="evidence" value="ECO:0007669"/>
    <property type="project" value="TreeGrafter"/>
</dbReference>
<dbReference type="GO" id="GO:0006900">
    <property type="term" value="P:vesicle budding from membrane"/>
    <property type="evidence" value="ECO:0007669"/>
    <property type="project" value="TreeGrafter"/>
</dbReference>
<feature type="compositionally biased region" description="Polar residues" evidence="2">
    <location>
        <begin position="399"/>
        <end position="416"/>
    </location>
</feature>
<keyword evidence="3" id="KW-1185">Reference proteome</keyword>
<comment type="similarity">
    <text evidence="1">Belongs to the SNF7 family.</text>
</comment>
<dbReference type="Pfam" id="PF03357">
    <property type="entry name" value="Snf7"/>
    <property type="match status" value="1"/>
</dbReference>
<accession>A0A6J0C3H2</accession>
<sequence>MQAQQDLNESLPLPAEEMPECWERDDRMNSLFAQFRNRSANPQDWDSKYRFWRGLIADWSKYRKRCSFSLSDLNKAFKRNGRSPACLSIVLQELHRNGEIVPMLNFIRESPNSWGGWAVDTLVKRPLFWSFSVLKNSIVETSVDPETRYVHLETVKELGELILSTIKKNEENTLFSMSDITKNCIEKVDIKKGSLSDDDVKLAMIWLRLNKKAAFHLSPERDSNDTLVKLSNTHVKEVTEAEEGLYQLEKQEETLIKNLELLEMEKETVIKNAKAYLANGMRQVAKSCLRKKKELEKSIEKRAAAIQNIQIIITRVRDMRSDSEVLNSYKAGAAALKQKLAEDGLNEDNVADTMNDLSEVLEEFSEMQSVLTKPVDYYDSDLEDELTELLAESEHDDSINNPENNSGKSQSNSNVNGDKKQPNIDKEFSSLRLEDLPPPPTKYSPSIKSPVPSGGE</sequence>
<feature type="region of interest" description="Disordered" evidence="2">
    <location>
        <begin position="394"/>
        <end position="456"/>
    </location>
</feature>
<dbReference type="GO" id="GO:0005771">
    <property type="term" value="C:multivesicular body"/>
    <property type="evidence" value="ECO:0007669"/>
    <property type="project" value="TreeGrafter"/>
</dbReference>
<evidence type="ECO:0000256" key="2">
    <source>
        <dbReference type="SAM" id="MobiDB-lite"/>
    </source>
</evidence>
<name>A0A6J0C3H2_NEOLC</name>
<gene>
    <name evidence="4" type="primary">LOC107225212</name>
</gene>
<dbReference type="OrthoDB" id="10250120at2759"/>
<dbReference type="GO" id="GO:0009898">
    <property type="term" value="C:cytoplasmic side of plasma membrane"/>
    <property type="evidence" value="ECO:0007669"/>
    <property type="project" value="TreeGrafter"/>
</dbReference>
<feature type="compositionally biased region" description="Basic and acidic residues" evidence="2">
    <location>
        <begin position="417"/>
        <end position="435"/>
    </location>
</feature>
<dbReference type="KEGG" id="nlo:107225212"/>
<reference evidence="4" key="1">
    <citation type="submission" date="2025-08" db="UniProtKB">
        <authorList>
            <consortium name="RefSeq"/>
        </authorList>
    </citation>
    <scope>IDENTIFICATION</scope>
    <source>
        <tissue evidence="4">Thorax and Abdomen</tissue>
    </source>
</reference>
<dbReference type="RefSeq" id="XP_015521082.1">
    <property type="nucleotide sequence ID" value="XM_015665596.2"/>
</dbReference>